<organism evidence="2 3">
    <name type="scientific">Vibrio xiamenensis</name>
    <dbReference type="NCBI Taxonomy" id="861298"/>
    <lineage>
        <taxon>Bacteria</taxon>
        <taxon>Pseudomonadati</taxon>
        <taxon>Pseudomonadota</taxon>
        <taxon>Gammaproteobacteria</taxon>
        <taxon>Vibrionales</taxon>
        <taxon>Vibrionaceae</taxon>
        <taxon>Vibrio</taxon>
    </lineage>
</organism>
<gene>
    <name evidence="2" type="ORF">SAMN04488136_10347</name>
</gene>
<proteinExistence type="predicted"/>
<evidence type="ECO:0000313" key="3">
    <source>
        <dbReference type="Proteomes" id="UP000198854"/>
    </source>
</evidence>
<protein>
    <submittedName>
        <fullName evidence="2">Uncharacterized protein</fullName>
    </submittedName>
</protein>
<evidence type="ECO:0000313" key="2">
    <source>
        <dbReference type="EMBL" id="SDG81176.1"/>
    </source>
</evidence>
<keyword evidence="1" id="KW-0472">Membrane</keyword>
<name>A0A1G7XAG9_9VIBR</name>
<keyword evidence="1" id="KW-1133">Transmembrane helix</keyword>
<dbReference type="Proteomes" id="UP000198854">
    <property type="component" value="Unassembled WGS sequence"/>
</dbReference>
<accession>A0A1G7XAG9</accession>
<sequence>MKKVAITALISLFFGFLIHCAYIILNSNDLTNKELKDFNSFISVFELSNQKLFLTTQQLETSLIQKPVMLEQTSTALTPLLNEQKITAQDATMLNSLFALSQYSAQFFTHRLYGEMSLHSSLSNTLFSHFGFSLGKPNFEYRRCDTTVLCSEIPKALGQASHLYHSLIMRQHQPSLITVAAIEHQQQKVAQLMLEIPLQAFFTQPIVAVPSRSSNKVGVNIFLTSHQSLNYVKEVAINERFTLRAHISYLDIWRQNGYLALLYACAIFIALSAINLAKSQAKATRVEILEQDWFEDESQQIYNSQFLKSAMLTRIINNDVEDSAILVRYGHEQITAKYGQAIAQDAYNHLITQIKAFIRNSDYLIDLKNGELLIYLPKCSTDNADKVLKKIFYNLREERYSSEELQLKAFYFALSCKAGDKIQHILELARREIAKQAQQ</sequence>
<dbReference type="EMBL" id="FNDD01000003">
    <property type="protein sequence ID" value="SDG81176.1"/>
    <property type="molecule type" value="Genomic_DNA"/>
</dbReference>
<reference evidence="2 3" key="1">
    <citation type="submission" date="2016-10" db="EMBL/GenBank/DDBJ databases">
        <authorList>
            <person name="de Groot N.N."/>
        </authorList>
    </citation>
    <scope>NUCLEOTIDE SEQUENCE [LARGE SCALE GENOMIC DNA]</scope>
    <source>
        <strain evidence="2 3">CGMCC 1.10228</strain>
    </source>
</reference>
<evidence type="ECO:0000256" key="1">
    <source>
        <dbReference type="SAM" id="Phobius"/>
    </source>
</evidence>
<dbReference type="AlphaFoldDB" id="A0A1G7XAG9"/>
<feature type="transmembrane region" description="Helical" evidence="1">
    <location>
        <begin position="257"/>
        <end position="277"/>
    </location>
</feature>
<keyword evidence="3" id="KW-1185">Reference proteome</keyword>
<keyword evidence="1" id="KW-0812">Transmembrane</keyword>